<accession>A0A830CA90</accession>
<evidence type="ECO:0000313" key="3">
    <source>
        <dbReference type="Proteomes" id="UP000653305"/>
    </source>
</evidence>
<dbReference type="Proteomes" id="UP000653305">
    <property type="component" value="Unassembled WGS sequence"/>
</dbReference>
<name>A0A830CA90_9LAMI</name>
<sequence length="157" mass="18207">MWPSPEIFRERLQKFMDFPNTERTRKMVTHEKFLEQIIATEIDTLVKSKAKVQLKESEQLLNQLTRGKRVDEFDLHQLKCLSSFSAQMLEKLDKREAELNNEQQQGQPPLPHSTLEIGARGQEALSPTTLLIENLMNDQWFIDSMSEEQNIGVPPAN</sequence>
<dbReference type="AlphaFoldDB" id="A0A830CA90"/>
<gene>
    <name evidence="2" type="ORF">PHJA_001539100</name>
</gene>
<feature type="coiled-coil region" evidence="1">
    <location>
        <begin position="47"/>
        <end position="105"/>
    </location>
</feature>
<reference evidence="2" key="1">
    <citation type="submission" date="2020-07" db="EMBL/GenBank/DDBJ databases">
        <title>Ethylene signaling mediates host invasion by parasitic plants.</title>
        <authorList>
            <person name="Yoshida S."/>
        </authorList>
    </citation>
    <scope>NUCLEOTIDE SEQUENCE</scope>
    <source>
        <strain evidence="2">Okayama</strain>
    </source>
</reference>
<keyword evidence="3" id="KW-1185">Reference proteome</keyword>
<evidence type="ECO:0000256" key="1">
    <source>
        <dbReference type="SAM" id="Coils"/>
    </source>
</evidence>
<comment type="caution">
    <text evidence="2">The sequence shown here is derived from an EMBL/GenBank/DDBJ whole genome shotgun (WGS) entry which is preliminary data.</text>
</comment>
<keyword evidence="1" id="KW-0175">Coiled coil</keyword>
<dbReference type="OrthoDB" id="1163690at2759"/>
<proteinExistence type="predicted"/>
<organism evidence="2 3">
    <name type="scientific">Phtheirospermum japonicum</name>
    <dbReference type="NCBI Taxonomy" id="374723"/>
    <lineage>
        <taxon>Eukaryota</taxon>
        <taxon>Viridiplantae</taxon>
        <taxon>Streptophyta</taxon>
        <taxon>Embryophyta</taxon>
        <taxon>Tracheophyta</taxon>
        <taxon>Spermatophyta</taxon>
        <taxon>Magnoliopsida</taxon>
        <taxon>eudicotyledons</taxon>
        <taxon>Gunneridae</taxon>
        <taxon>Pentapetalae</taxon>
        <taxon>asterids</taxon>
        <taxon>lamiids</taxon>
        <taxon>Lamiales</taxon>
        <taxon>Orobanchaceae</taxon>
        <taxon>Orobanchaceae incertae sedis</taxon>
        <taxon>Phtheirospermum</taxon>
    </lineage>
</organism>
<evidence type="ECO:0000313" key="2">
    <source>
        <dbReference type="EMBL" id="GFP93948.1"/>
    </source>
</evidence>
<dbReference type="EMBL" id="BMAC01000330">
    <property type="protein sequence ID" value="GFP93948.1"/>
    <property type="molecule type" value="Genomic_DNA"/>
</dbReference>
<protein>
    <submittedName>
        <fullName evidence="2">Agamous-like mads-box protein agl92</fullName>
    </submittedName>
</protein>